<comment type="similarity">
    <text evidence="2">Belongs to the major facilitator superfamily. MFSD6 family.</text>
</comment>
<evidence type="ECO:0000259" key="8">
    <source>
        <dbReference type="Pfam" id="PF12832"/>
    </source>
</evidence>
<feature type="domain" description="Major facilitator superfamily associated" evidence="8">
    <location>
        <begin position="48"/>
        <end position="630"/>
    </location>
</feature>
<feature type="transmembrane region" description="Helical" evidence="7">
    <location>
        <begin position="538"/>
        <end position="557"/>
    </location>
</feature>
<dbReference type="InterPro" id="IPR051717">
    <property type="entry name" value="MFS_MFSD6"/>
</dbReference>
<dbReference type="Gene3D" id="1.20.1250.20">
    <property type="entry name" value="MFS general substrate transporter like domains"/>
    <property type="match status" value="3"/>
</dbReference>
<feature type="transmembrane region" description="Helical" evidence="7">
    <location>
        <begin position="473"/>
        <end position="495"/>
    </location>
</feature>
<feature type="region of interest" description="Disordered" evidence="6">
    <location>
        <begin position="390"/>
        <end position="417"/>
    </location>
</feature>
<evidence type="ECO:0000256" key="4">
    <source>
        <dbReference type="ARBA" id="ARBA00022989"/>
    </source>
</evidence>
<dbReference type="AlphaFoldDB" id="A0A075AIH5"/>
<feature type="region of interest" description="Disordered" evidence="6">
    <location>
        <begin position="699"/>
        <end position="731"/>
    </location>
</feature>
<feature type="transmembrane region" description="Helical" evidence="7">
    <location>
        <begin position="253"/>
        <end position="275"/>
    </location>
</feature>
<dbReference type="PANTHER" id="PTHR16172">
    <property type="entry name" value="MAJOR FACILITATOR SUPERFAMILY DOMAIN-CONTAINING PROTEIN 6-LIKE"/>
    <property type="match status" value="1"/>
</dbReference>
<dbReference type="RefSeq" id="XP_009164592.1">
    <property type="nucleotide sequence ID" value="XM_009166328.1"/>
</dbReference>
<dbReference type="EMBL" id="KL596643">
    <property type="protein sequence ID" value="KER31644.1"/>
    <property type="molecule type" value="Genomic_DNA"/>
</dbReference>
<dbReference type="SUPFAM" id="SSF103473">
    <property type="entry name" value="MFS general substrate transporter"/>
    <property type="match status" value="1"/>
</dbReference>
<feature type="transmembrane region" description="Helical" evidence="7">
    <location>
        <begin position="110"/>
        <end position="129"/>
    </location>
</feature>
<feature type="compositionally biased region" description="Basic and acidic residues" evidence="6">
    <location>
        <begin position="400"/>
        <end position="410"/>
    </location>
</feature>
<dbReference type="GO" id="GO:0016020">
    <property type="term" value="C:membrane"/>
    <property type="evidence" value="ECO:0007669"/>
    <property type="project" value="UniProtKB-SubCell"/>
</dbReference>
<dbReference type="STRING" id="6198.A0A075AIH5"/>
<dbReference type="CDD" id="cd17335">
    <property type="entry name" value="MFS_MFSD6"/>
    <property type="match status" value="1"/>
</dbReference>
<feature type="transmembrane region" description="Helical" evidence="7">
    <location>
        <begin position="296"/>
        <end position="313"/>
    </location>
</feature>
<comment type="subcellular location">
    <subcellularLocation>
        <location evidence="1">Membrane</location>
        <topology evidence="1">Multi-pass membrane protein</topology>
    </subcellularLocation>
</comment>
<dbReference type="KEGG" id="ovi:T265_02154"/>
<keyword evidence="3 7" id="KW-0812">Transmembrane</keyword>
<feature type="transmembrane region" description="Helical" evidence="7">
    <location>
        <begin position="602"/>
        <end position="620"/>
    </location>
</feature>
<feature type="transmembrane region" description="Helical" evidence="7">
    <location>
        <begin position="632"/>
        <end position="650"/>
    </location>
</feature>
<sequence length="731" mass="81969">MMESVAEPGTGFFTNFESENDKRPSVANTKRTLIEWVRTHMDRSMLVFQLFYFFFYAAFGSLFPLISIYFKQLGLNAIQCGILSGIRSFVECLATPFWNALADKWKKGKSFLIASLVCSMSFTLGLGFVRPSPEGCLVRLPYYDGYNETSGAPLTIIGPYRSLKYDDIRSVDMTRDMALNIKNKIGQSPLYLNTRKLVDPPKAEPGGGRRTFVDQSMFEASNNYRNPTHYPPGSLVMPLYSTVVYSQNKINQIFIIIILLVLFGELLSCPAIPLVDALVAEKTHVQPTSLYGQQRTFGSIGWGLAMFCIGLALDNASRFPDYPCLDPGKREKNYMVCFATYSVFMAFALFTATQLSFTYEGDQESMYFKMVKDKMARTLLGRTTKNRSKLVNEENDVEEEAWKSETDRNQSKSAPTNEEILEKQLGIKLGGAGTQTMHADKTDTVPEESYITSAHLKVTKWVHAMHQFCKPRLLAFLFVTWFMGLGVGQVFTFLFWHVQELDGSPTLFGIATIINHVSEIVMFYFSKQIIDKIGHLRVLYLGLFVNIARFLFVSWITNPWWILPFELAQGLTHAGVWVACCSYITQAFTPESRSATLGFLKVVHYGLGRGLGACLGGLVISSYGSATMFRSYGAASAVVLLAFLVLNYVAPIPAAQPEHTDGEGLDGNVVGSYGQLNQPQPTSPFVGGYPSSQVTHEYYTQQSNQPLPSQTQQQQQQHQTEQKVYNYSQPY</sequence>
<dbReference type="OrthoDB" id="5989317at2759"/>
<dbReference type="CTD" id="20316342"/>
<dbReference type="InterPro" id="IPR024989">
    <property type="entry name" value="MFS_assoc_dom"/>
</dbReference>
<gene>
    <name evidence="9" type="ORF">T265_02154</name>
</gene>
<evidence type="ECO:0000313" key="9">
    <source>
        <dbReference type="EMBL" id="KER31644.1"/>
    </source>
</evidence>
<evidence type="ECO:0000256" key="6">
    <source>
        <dbReference type="SAM" id="MobiDB-lite"/>
    </source>
</evidence>
<evidence type="ECO:0000256" key="1">
    <source>
        <dbReference type="ARBA" id="ARBA00004141"/>
    </source>
</evidence>
<feature type="transmembrane region" description="Helical" evidence="7">
    <location>
        <begin position="333"/>
        <end position="359"/>
    </location>
</feature>
<dbReference type="GeneID" id="20316342"/>
<keyword evidence="5 7" id="KW-0472">Membrane</keyword>
<dbReference type="Pfam" id="PF12832">
    <property type="entry name" value="MFS_1_like"/>
    <property type="match status" value="1"/>
</dbReference>
<feature type="region of interest" description="Disordered" evidence="6">
    <location>
        <begin position="1"/>
        <end position="23"/>
    </location>
</feature>
<feature type="compositionally biased region" description="Low complexity" evidence="6">
    <location>
        <begin position="701"/>
        <end position="719"/>
    </location>
</feature>
<dbReference type="InterPro" id="IPR036259">
    <property type="entry name" value="MFS_trans_sf"/>
</dbReference>
<keyword evidence="4 7" id="KW-1133">Transmembrane helix</keyword>
<accession>A0A075AIH5</accession>
<dbReference type="Proteomes" id="UP000054324">
    <property type="component" value="Unassembled WGS sequence"/>
</dbReference>
<name>A0A075AIH5_OPIVI</name>
<dbReference type="PANTHER" id="PTHR16172:SF2">
    <property type="entry name" value="MAJOR FACILITATOR SUPERFAMILY DOMAIN-CONTAINING PROTEIN 6"/>
    <property type="match status" value="1"/>
</dbReference>
<keyword evidence="10" id="KW-1185">Reference proteome</keyword>
<reference evidence="9 10" key="1">
    <citation type="submission" date="2013-11" db="EMBL/GenBank/DDBJ databases">
        <title>Opisthorchis viverrini - life in the bile duct.</title>
        <authorList>
            <person name="Young N.D."/>
            <person name="Nagarajan N."/>
            <person name="Lin S.J."/>
            <person name="Korhonen P.K."/>
            <person name="Jex A.R."/>
            <person name="Hall R.S."/>
            <person name="Safavi-Hemami H."/>
            <person name="Kaewkong W."/>
            <person name="Bertrand D."/>
            <person name="Gao S."/>
            <person name="Seet Q."/>
            <person name="Wongkham S."/>
            <person name="Teh B.T."/>
            <person name="Wongkham C."/>
            <person name="Intapan P.M."/>
            <person name="Maleewong W."/>
            <person name="Yang X."/>
            <person name="Hu M."/>
            <person name="Wang Z."/>
            <person name="Hofmann A."/>
            <person name="Sternberg P.W."/>
            <person name="Tan P."/>
            <person name="Wang J."/>
            <person name="Gasser R.B."/>
        </authorList>
    </citation>
    <scope>NUCLEOTIDE SEQUENCE [LARGE SCALE GENOMIC DNA]</scope>
</reference>
<evidence type="ECO:0000313" key="10">
    <source>
        <dbReference type="Proteomes" id="UP000054324"/>
    </source>
</evidence>
<feature type="transmembrane region" description="Helical" evidence="7">
    <location>
        <begin position="507"/>
        <end position="526"/>
    </location>
</feature>
<evidence type="ECO:0000256" key="2">
    <source>
        <dbReference type="ARBA" id="ARBA00005241"/>
    </source>
</evidence>
<evidence type="ECO:0000256" key="7">
    <source>
        <dbReference type="SAM" id="Phobius"/>
    </source>
</evidence>
<organism evidence="9 10">
    <name type="scientific">Opisthorchis viverrini</name>
    <name type="common">Southeast Asian liver fluke</name>
    <dbReference type="NCBI Taxonomy" id="6198"/>
    <lineage>
        <taxon>Eukaryota</taxon>
        <taxon>Metazoa</taxon>
        <taxon>Spiralia</taxon>
        <taxon>Lophotrochozoa</taxon>
        <taxon>Platyhelminthes</taxon>
        <taxon>Trematoda</taxon>
        <taxon>Digenea</taxon>
        <taxon>Opisthorchiida</taxon>
        <taxon>Opisthorchiata</taxon>
        <taxon>Opisthorchiidae</taxon>
        <taxon>Opisthorchis</taxon>
    </lineage>
</organism>
<feature type="transmembrane region" description="Helical" evidence="7">
    <location>
        <begin position="50"/>
        <end position="70"/>
    </location>
</feature>
<proteinExistence type="inferred from homology"/>
<evidence type="ECO:0000256" key="5">
    <source>
        <dbReference type="ARBA" id="ARBA00023136"/>
    </source>
</evidence>
<protein>
    <recommendedName>
        <fullName evidence="8">Major facilitator superfamily associated domain-containing protein</fullName>
    </recommendedName>
</protein>
<evidence type="ECO:0000256" key="3">
    <source>
        <dbReference type="ARBA" id="ARBA00022692"/>
    </source>
</evidence>